<organism evidence="1 2">
    <name type="scientific">Phtheirospermum japonicum</name>
    <dbReference type="NCBI Taxonomy" id="374723"/>
    <lineage>
        <taxon>Eukaryota</taxon>
        <taxon>Viridiplantae</taxon>
        <taxon>Streptophyta</taxon>
        <taxon>Embryophyta</taxon>
        <taxon>Tracheophyta</taxon>
        <taxon>Spermatophyta</taxon>
        <taxon>Magnoliopsida</taxon>
        <taxon>eudicotyledons</taxon>
        <taxon>Gunneridae</taxon>
        <taxon>Pentapetalae</taxon>
        <taxon>asterids</taxon>
        <taxon>lamiids</taxon>
        <taxon>Lamiales</taxon>
        <taxon>Orobanchaceae</taxon>
        <taxon>Orobanchaceae incertae sedis</taxon>
        <taxon>Phtheirospermum</taxon>
    </lineage>
</organism>
<keyword evidence="2" id="KW-1185">Reference proteome</keyword>
<reference evidence="1" key="1">
    <citation type="submission" date="2020-07" db="EMBL/GenBank/DDBJ databases">
        <title>Ethylene signaling mediates host invasion by parasitic plants.</title>
        <authorList>
            <person name="Yoshida S."/>
        </authorList>
    </citation>
    <scope>NUCLEOTIDE SEQUENCE</scope>
    <source>
        <strain evidence="1">Okayama</strain>
    </source>
</reference>
<dbReference type="EMBL" id="BMAC01000137">
    <property type="protein sequence ID" value="GFP87065.1"/>
    <property type="molecule type" value="Genomic_DNA"/>
</dbReference>
<dbReference type="Proteomes" id="UP000653305">
    <property type="component" value="Unassembled WGS sequence"/>
</dbReference>
<evidence type="ECO:0000313" key="2">
    <source>
        <dbReference type="Proteomes" id="UP000653305"/>
    </source>
</evidence>
<accession>A0A830BTW4</accession>
<name>A0A830BTW4_9LAMI</name>
<evidence type="ECO:0000313" key="1">
    <source>
        <dbReference type="EMBL" id="GFP87065.1"/>
    </source>
</evidence>
<gene>
    <name evidence="1" type="ORF">PHJA_000850300</name>
</gene>
<dbReference type="AlphaFoldDB" id="A0A830BTW4"/>
<comment type="caution">
    <text evidence="1">The sequence shown here is derived from an EMBL/GenBank/DDBJ whole genome shotgun (WGS) entry which is preliminary data.</text>
</comment>
<proteinExistence type="predicted"/>
<sequence length="131" mass="14564">MSEKYKCAVSGAPNDKPSTNKLITLPDLTHEILKKANEKLVTVEQEKSKSLVKVPGRAIDVSVRKFAIDDVTRYLAMHAGRVSLRACSDEQTLLVKFVNVLQSSKRRYFVLALRGFINESGGVLLATVEWS</sequence>
<protein>
    <submittedName>
        <fullName evidence="1">Uncharacterized protein</fullName>
    </submittedName>
</protein>